<protein>
    <submittedName>
        <fullName evidence="1">ABC transporter ATP-binding protein</fullName>
    </submittedName>
</protein>
<gene>
    <name evidence="1" type="ORF">CJ218_07005</name>
</gene>
<comment type="caution">
    <text evidence="1">The sequence shown here is derived from an EMBL/GenBank/DDBJ whole genome shotgun (WGS) entry which is preliminary data.</text>
</comment>
<proteinExistence type="predicted"/>
<dbReference type="AlphaFoldDB" id="A0A2N6SDF0"/>
<keyword evidence="1" id="KW-0067">ATP-binding</keyword>
<reference evidence="1 2" key="1">
    <citation type="submission" date="2017-09" db="EMBL/GenBank/DDBJ databases">
        <title>Bacterial strain isolated from the female urinary microbiota.</title>
        <authorList>
            <person name="Thomas-White K."/>
            <person name="Kumar N."/>
            <person name="Forster S."/>
            <person name="Putonti C."/>
            <person name="Lawley T."/>
            <person name="Wolfe A.J."/>
        </authorList>
    </citation>
    <scope>NUCLEOTIDE SEQUENCE [LARGE SCALE GENOMIC DNA]</scope>
    <source>
        <strain evidence="1 2">UMB0186</strain>
    </source>
</reference>
<dbReference type="GO" id="GO:0005524">
    <property type="term" value="F:ATP binding"/>
    <property type="evidence" value="ECO:0007669"/>
    <property type="project" value="UniProtKB-KW"/>
</dbReference>
<evidence type="ECO:0000313" key="1">
    <source>
        <dbReference type="EMBL" id="PMC51941.1"/>
    </source>
</evidence>
<dbReference type="RefSeq" id="WP_102190103.1">
    <property type="nucleotide sequence ID" value="NZ_PNGT01000008.1"/>
</dbReference>
<sequence>MVLEFKEYKKKVKKNTVLELDLKLDSGEILTIVSNEVESLQLIKDSIKDKVSYKGKILFNDKNASKEKLIFTDDFGFYNHLSLIKNFRKILPLFNVNLSKEELIKEFESVDLKPGVKYKKLSKNKKIKLHTLFSILINQSLIVVDYSEETLTSEDKHQIRELILSKSNNENIVILDTILNQYNDIADYILVISDNVKSYYGSIDDVLIIRSLVAVSMSNHHNLENILKDYQYTVDDEGEVVIREEVLEEVLFELLKNDIEVYQIRNLGEKIKLYQGKGEEL</sequence>
<dbReference type="EMBL" id="PNGT01000008">
    <property type="protein sequence ID" value="PMC51941.1"/>
    <property type="molecule type" value="Genomic_DNA"/>
</dbReference>
<dbReference type="OrthoDB" id="2991656at2"/>
<keyword evidence="1" id="KW-0547">Nucleotide-binding</keyword>
<dbReference type="STRING" id="84135.GCA_001052115_00975"/>
<accession>A0A2N6SDF0</accession>
<organism evidence="1 2">
    <name type="scientific">Gemella sanguinis</name>
    <dbReference type="NCBI Taxonomy" id="84135"/>
    <lineage>
        <taxon>Bacteria</taxon>
        <taxon>Bacillati</taxon>
        <taxon>Bacillota</taxon>
        <taxon>Bacilli</taxon>
        <taxon>Bacillales</taxon>
        <taxon>Gemellaceae</taxon>
        <taxon>Gemella</taxon>
    </lineage>
</organism>
<evidence type="ECO:0000313" key="2">
    <source>
        <dbReference type="Proteomes" id="UP000235670"/>
    </source>
</evidence>
<name>A0A2N6SDF0_9BACL</name>
<dbReference type="SUPFAM" id="SSF52540">
    <property type="entry name" value="P-loop containing nucleoside triphosphate hydrolases"/>
    <property type="match status" value="1"/>
</dbReference>
<dbReference type="Proteomes" id="UP000235670">
    <property type="component" value="Unassembled WGS sequence"/>
</dbReference>
<dbReference type="InterPro" id="IPR027417">
    <property type="entry name" value="P-loop_NTPase"/>
</dbReference>